<keyword evidence="2" id="KW-1185">Reference proteome</keyword>
<gene>
    <name evidence="1" type="ORF">G6F50_014487</name>
</gene>
<dbReference type="EMBL" id="JAANIU010006968">
    <property type="protein sequence ID" value="KAG1539540.1"/>
    <property type="molecule type" value="Genomic_DNA"/>
</dbReference>
<reference evidence="1 2" key="1">
    <citation type="journal article" date="2020" name="Microb. Genom.">
        <title>Genetic diversity of clinical and environmental Mucorales isolates obtained from an investigation of mucormycosis cases among solid organ transplant recipients.</title>
        <authorList>
            <person name="Nguyen M.H."/>
            <person name="Kaul D."/>
            <person name="Muto C."/>
            <person name="Cheng S.J."/>
            <person name="Richter R.A."/>
            <person name="Bruno V.M."/>
            <person name="Liu G."/>
            <person name="Beyhan S."/>
            <person name="Sundermann A.J."/>
            <person name="Mounaud S."/>
            <person name="Pasculle A.W."/>
            <person name="Nierman W.C."/>
            <person name="Driscoll E."/>
            <person name="Cumbie R."/>
            <person name="Clancy C.J."/>
            <person name="Dupont C.L."/>
        </authorList>
    </citation>
    <scope>NUCLEOTIDE SEQUENCE [LARGE SCALE GENOMIC DNA]</scope>
    <source>
        <strain evidence="1 2">GL24</strain>
    </source>
</reference>
<protein>
    <submittedName>
        <fullName evidence="1">Uncharacterized protein</fullName>
    </submittedName>
</protein>
<evidence type="ECO:0000313" key="1">
    <source>
        <dbReference type="EMBL" id="KAG1539540.1"/>
    </source>
</evidence>
<organism evidence="1 2">
    <name type="scientific">Rhizopus delemar</name>
    <dbReference type="NCBI Taxonomy" id="936053"/>
    <lineage>
        <taxon>Eukaryota</taxon>
        <taxon>Fungi</taxon>
        <taxon>Fungi incertae sedis</taxon>
        <taxon>Mucoromycota</taxon>
        <taxon>Mucoromycotina</taxon>
        <taxon>Mucoromycetes</taxon>
        <taxon>Mucorales</taxon>
        <taxon>Mucorineae</taxon>
        <taxon>Rhizopodaceae</taxon>
        <taxon>Rhizopus</taxon>
    </lineage>
</organism>
<accession>A0A9P6Y4W0</accession>
<name>A0A9P6Y4W0_9FUNG</name>
<dbReference type="Proteomes" id="UP000740926">
    <property type="component" value="Unassembled WGS sequence"/>
</dbReference>
<comment type="caution">
    <text evidence="1">The sequence shown here is derived from an EMBL/GenBank/DDBJ whole genome shotgun (WGS) entry which is preliminary data.</text>
</comment>
<dbReference type="AlphaFoldDB" id="A0A9P6Y4W0"/>
<evidence type="ECO:0000313" key="2">
    <source>
        <dbReference type="Proteomes" id="UP000740926"/>
    </source>
</evidence>
<sequence>MGVSTDPGRAQTLAEPHGGVGRSAQVFVLQPHVVVGRVVQRLDLLVAQRARRPRRVADPQFALADHLARADHGTGTDEAVALHPGPVEDAGAHADQAVITDRAGMDDAAMADGDALADQRRVAGLVVRAVVADVDDGAVLHVGACTDTHVVDVATDDRARPDRHVVGQFHVTDDGAGRIDVHALAEDGHLVAEGAQRVHRCLRKAGHSRR</sequence>
<proteinExistence type="predicted"/>